<dbReference type="PANTHER" id="PTHR43686">
    <property type="entry name" value="SULFURTRANSFERASE-RELATED"/>
    <property type="match status" value="1"/>
</dbReference>
<dbReference type="AlphaFoldDB" id="A0A812P1A4"/>
<dbReference type="OrthoDB" id="198857at2759"/>
<evidence type="ECO:0000313" key="2">
    <source>
        <dbReference type="Proteomes" id="UP000649617"/>
    </source>
</evidence>
<accession>A0A812P1A4</accession>
<keyword evidence="2" id="KW-1185">Reference proteome</keyword>
<organism evidence="1 2">
    <name type="scientific">Symbiodinium pilosum</name>
    <name type="common">Dinoflagellate</name>
    <dbReference type="NCBI Taxonomy" id="2952"/>
    <lineage>
        <taxon>Eukaryota</taxon>
        <taxon>Sar</taxon>
        <taxon>Alveolata</taxon>
        <taxon>Dinophyceae</taxon>
        <taxon>Suessiales</taxon>
        <taxon>Symbiodiniaceae</taxon>
        <taxon>Symbiodinium</taxon>
    </lineage>
</organism>
<evidence type="ECO:0000313" key="1">
    <source>
        <dbReference type="EMBL" id="CAE7335852.1"/>
    </source>
</evidence>
<protein>
    <submittedName>
        <fullName evidence="1">TtcA protein</fullName>
    </submittedName>
</protein>
<dbReference type="PANTHER" id="PTHR43686:SF1">
    <property type="entry name" value="AMINOTRAN_5 DOMAIN-CONTAINING PROTEIN"/>
    <property type="match status" value="1"/>
</dbReference>
<dbReference type="InterPro" id="IPR015424">
    <property type="entry name" value="PyrdxlP-dep_Trfase"/>
</dbReference>
<dbReference type="EMBL" id="CAJNIZ010012602">
    <property type="protein sequence ID" value="CAE7335852.1"/>
    <property type="molecule type" value="Genomic_DNA"/>
</dbReference>
<dbReference type="SUPFAM" id="SSF53383">
    <property type="entry name" value="PLP-dependent transferases"/>
    <property type="match status" value="1"/>
</dbReference>
<comment type="caution">
    <text evidence="1">The sequence shown here is derived from an EMBL/GenBank/DDBJ whole genome shotgun (WGS) entry which is preliminary data.</text>
</comment>
<name>A0A812P1A4_SYMPI</name>
<sequence length="147" mass="16264">MDLVVNVRGFCETRCRQSRAVESSSLWTHKDGSLRVCQHVEDRGLRLLLDRWAAQPRIEVLGGSPEAGQSRAAIVSFMIRYGNKARGGLYLHYNYVVALLNDLFGIQARGGCACAGPYAQKLLGIDADLARTFDEALLRSAQEVLRP</sequence>
<reference evidence="1" key="1">
    <citation type="submission" date="2021-02" db="EMBL/GenBank/DDBJ databases">
        <authorList>
            <person name="Dougan E. K."/>
            <person name="Rhodes N."/>
            <person name="Thang M."/>
            <person name="Chan C."/>
        </authorList>
    </citation>
    <scope>NUCLEOTIDE SEQUENCE</scope>
</reference>
<dbReference type="Gene3D" id="3.90.1150.10">
    <property type="entry name" value="Aspartate Aminotransferase, domain 1"/>
    <property type="match status" value="1"/>
</dbReference>
<proteinExistence type="predicted"/>
<dbReference type="Proteomes" id="UP000649617">
    <property type="component" value="Unassembled WGS sequence"/>
</dbReference>
<gene>
    <name evidence="1" type="primary">ttcA</name>
    <name evidence="1" type="ORF">SPIL2461_LOCUS7862</name>
</gene>
<feature type="non-terminal residue" evidence="1">
    <location>
        <position position="1"/>
    </location>
</feature>
<dbReference type="InterPro" id="IPR015422">
    <property type="entry name" value="PyrdxlP-dep_Trfase_small"/>
</dbReference>